<organism evidence="2 3">
    <name type="scientific">Parendozoicomonas haliclonae</name>
    <dbReference type="NCBI Taxonomy" id="1960125"/>
    <lineage>
        <taxon>Bacteria</taxon>
        <taxon>Pseudomonadati</taxon>
        <taxon>Pseudomonadota</taxon>
        <taxon>Gammaproteobacteria</taxon>
        <taxon>Oceanospirillales</taxon>
        <taxon>Endozoicomonadaceae</taxon>
        <taxon>Parendozoicomonas</taxon>
    </lineage>
</organism>
<dbReference type="InterPro" id="IPR036737">
    <property type="entry name" value="OmpA-like_sf"/>
</dbReference>
<dbReference type="EMBL" id="FWPT01000008">
    <property type="protein sequence ID" value="SMA49481.1"/>
    <property type="molecule type" value="Genomic_DNA"/>
</dbReference>
<dbReference type="InterPro" id="IPR052894">
    <property type="entry name" value="AsmA-related"/>
</dbReference>
<keyword evidence="3" id="KW-1185">Reference proteome</keyword>
<keyword evidence="1" id="KW-0472">Membrane</keyword>
<evidence type="ECO:0000256" key="1">
    <source>
        <dbReference type="SAM" id="Phobius"/>
    </source>
</evidence>
<dbReference type="OrthoDB" id="9757969at2"/>
<feature type="transmembrane region" description="Helical" evidence="1">
    <location>
        <begin position="12"/>
        <end position="35"/>
    </location>
</feature>
<dbReference type="GO" id="GO:0005886">
    <property type="term" value="C:plasma membrane"/>
    <property type="evidence" value="ECO:0007669"/>
    <property type="project" value="TreeGrafter"/>
</dbReference>
<keyword evidence="1" id="KW-0812">Transmembrane</keyword>
<protein>
    <submittedName>
        <fullName evidence="2">AsmA family protein</fullName>
    </submittedName>
</protein>
<proteinExistence type="predicted"/>
<evidence type="ECO:0000313" key="2">
    <source>
        <dbReference type="EMBL" id="SMA49481.1"/>
    </source>
</evidence>
<name>A0A1X7AN16_9GAMM</name>
<dbReference type="PANTHER" id="PTHR30441:SF8">
    <property type="entry name" value="DUF748 DOMAIN-CONTAINING PROTEIN"/>
    <property type="match status" value="1"/>
</dbReference>
<sequence length="766" mass="83816">MSKLPKRILRIIVGIVCFYAFAGFVIIPAALHYGVTRLAPSFLTEPLALGGVTFNPLTLRLRIEALAIGQDFNNPSVGFDVLEVQASWDSLSQKSVIIEEVSLNGLLADIALLENGQVNLAALLKSNKEAPKASAAESSNATESTIKLALNQFSLNDGTIRFSDAMNTAPDEPFSTRLDDLNISAEHLAWPFNETQPQPSIKLSTLMDNTTRISAQADIRPIPGNGIPAIALKGSIENFLLPTVQPYISPYLFANLHDGELSTTFTVNWQEDTGVEFVGDTTVSNLNILDSRSNQAIVGWEQLSLEQTSFDQQSNALDLKTVILQKPFADLEISQERKVNLAELVKPQPQSTAEIAKTEEDAEPSTPFHLMQARFSITEGRLLFSDQSFKPGFEAPINNLQGQILNLDTRSSVHTDIELTGEVDRYSPVDITASLIPSAPLNNTEVKLAFSNVELTTLTPYSSYFAGYTLKKGRMDLNLDYLINDQQLNAQNRIILKHLMLGEKVESEHAVDLPLKLAIALLTNSEGVIDVDLPVTGDLNDPKFEIGPVIRMAIVNFLTNIITAPFNFLASLVSGNPDEMSSVAFQPGEFALSKAKLSSLASLTKALHDRPQLELDIQSYFNEALDTPVLARKKLNEAIQGEYILQLKAAGSYNDGKNIPKIPDDTLNTILNQLIVKMKLSDQIKSSASITKKKEQLSNAWPVAFIDLRRLAIERAKAIKDALIETGLAANRIYILNVTEEPAEPNPSEQNSGNTTVVAKLNLTAG</sequence>
<gene>
    <name evidence="2" type="ORF">EHSB41UT_03280</name>
</gene>
<keyword evidence="1" id="KW-1133">Transmembrane helix</keyword>
<dbReference type="InterPro" id="IPR008023">
    <property type="entry name" value="DUF748"/>
</dbReference>
<dbReference type="PANTHER" id="PTHR30441">
    <property type="entry name" value="DUF748 DOMAIN-CONTAINING PROTEIN"/>
    <property type="match status" value="1"/>
</dbReference>
<dbReference type="Gene3D" id="3.30.1330.60">
    <property type="entry name" value="OmpA-like domain"/>
    <property type="match status" value="1"/>
</dbReference>
<reference evidence="2 3" key="1">
    <citation type="submission" date="2017-03" db="EMBL/GenBank/DDBJ databases">
        <authorList>
            <person name="Afonso C.L."/>
            <person name="Miller P.J."/>
            <person name="Scott M.A."/>
            <person name="Spackman E."/>
            <person name="Goraichik I."/>
            <person name="Dimitrov K.M."/>
            <person name="Suarez D.L."/>
            <person name="Swayne D.E."/>
        </authorList>
    </citation>
    <scope>NUCLEOTIDE SEQUENCE [LARGE SCALE GENOMIC DNA]</scope>
    <source>
        <strain evidence="2">SB41UT1</strain>
    </source>
</reference>
<dbReference type="AlphaFoldDB" id="A0A1X7AN16"/>
<dbReference type="Proteomes" id="UP000196573">
    <property type="component" value="Unassembled WGS sequence"/>
</dbReference>
<dbReference type="RefSeq" id="WP_087111846.1">
    <property type="nucleotide sequence ID" value="NZ_CBCSCN010000010.1"/>
</dbReference>
<accession>A0A1X7AN16</accession>
<dbReference type="GO" id="GO:0090313">
    <property type="term" value="P:regulation of protein targeting to membrane"/>
    <property type="evidence" value="ECO:0007669"/>
    <property type="project" value="TreeGrafter"/>
</dbReference>
<evidence type="ECO:0000313" key="3">
    <source>
        <dbReference type="Proteomes" id="UP000196573"/>
    </source>
</evidence>
<dbReference type="Pfam" id="PF05359">
    <property type="entry name" value="DUF748"/>
    <property type="match status" value="1"/>
</dbReference>